<feature type="domain" description="Tyr recombinase" evidence="2">
    <location>
        <begin position="153"/>
        <end position="380"/>
    </location>
</feature>
<dbReference type="Pfam" id="PF00589">
    <property type="entry name" value="Phage_integrase"/>
    <property type="match status" value="1"/>
</dbReference>
<dbReference type="AlphaFoldDB" id="A0AA40X1G2"/>
<evidence type="ECO:0000313" key="4">
    <source>
        <dbReference type="Proteomes" id="UP000705283"/>
    </source>
</evidence>
<reference evidence="3" key="2">
    <citation type="submission" date="2022-09" db="EMBL/GenBank/DDBJ databases">
        <title>Rouxiella aceris sp. nov., isolated from tree sap and emended description of the genus Rhouxiella.</title>
        <authorList>
            <person name="Kim I.S."/>
        </authorList>
    </citation>
    <scope>NUCLEOTIDE SEQUENCE</scope>
    <source>
        <strain evidence="3">SAP-2</strain>
    </source>
</reference>
<dbReference type="Gene3D" id="1.10.443.10">
    <property type="entry name" value="Intergrase catalytic core"/>
    <property type="match status" value="1"/>
</dbReference>
<organism evidence="3 4">
    <name type="scientific">Rouxiella silvae</name>
    <dbReference type="NCBI Taxonomy" id="1646373"/>
    <lineage>
        <taxon>Bacteria</taxon>
        <taxon>Pseudomonadati</taxon>
        <taxon>Pseudomonadota</taxon>
        <taxon>Gammaproteobacteria</taxon>
        <taxon>Enterobacterales</taxon>
        <taxon>Yersiniaceae</taxon>
        <taxon>Rouxiella</taxon>
    </lineage>
</organism>
<reference evidence="3" key="1">
    <citation type="submission" date="2020-11" db="EMBL/GenBank/DDBJ databases">
        <authorList>
            <person name="Lee S.D."/>
        </authorList>
    </citation>
    <scope>NUCLEOTIDE SEQUENCE</scope>
    <source>
        <strain evidence="3">SAP-2</strain>
    </source>
</reference>
<proteinExistence type="predicted"/>
<dbReference type="GO" id="GO:0006310">
    <property type="term" value="P:DNA recombination"/>
    <property type="evidence" value="ECO:0007669"/>
    <property type="project" value="UniProtKB-KW"/>
</dbReference>
<keyword evidence="1" id="KW-0233">DNA recombination</keyword>
<dbReference type="GO" id="GO:0015074">
    <property type="term" value="P:DNA integration"/>
    <property type="evidence" value="ECO:0007669"/>
    <property type="project" value="InterPro"/>
</dbReference>
<dbReference type="GO" id="GO:0003677">
    <property type="term" value="F:DNA binding"/>
    <property type="evidence" value="ECO:0007669"/>
    <property type="project" value="InterPro"/>
</dbReference>
<gene>
    <name evidence="3" type="ORF">ITX54_08450</name>
</gene>
<evidence type="ECO:0000259" key="2">
    <source>
        <dbReference type="PROSITE" id="PS51898"/>
    </source>
</evidence>
<sequence length="437" mass="51002">MQTKKIEEDIIYNSRMPGYCFHITDEKWELDKDVCIYPYKVTRKMPESMKEGYLQTLAYYASEFSSGHVKAINFIFLKWVNLMSLNVIDDKAIQELNINLGPVKNYKLNAIKKFIKKWRAFNYHGVDITAIRMLEKINIVSNQTGEAVKRRDPNKGPFTEVEFNMILTTLAELYSENKIESTIYCFILLLATTGRRPLQLTSLKGKDLIKKMDRYYLNIPRVKQKLPFRAEMEMKEIDGNLYKALRFLIEKNEKYFELNFHEETYGLRGDIPVFLDIKKVKKCIELSDIKNKLNSDYFHMRNQKLFRMLKSLSIGKDLKSGRTKNTININARRFRYTLATRLASEGATISVIAKALDHKSISSSGIYIKNVPDNVRDIDSKIGDFLQPLANVFLGIESQINKDKFKEHILQSYALNNNSEKEIKCLTCKNLKPWRIE</sequence>
<dbReference type="SUPFAM" id="SSF56349">
    <property type="entry name" value="DNA breaking-rejoining enzymes"/>
    <property type="match status" value="1"/>
</dbReference>
<dbReference type="Proteomes" id="UP000705283">
    <property type="component" value="Unassembled WGS sequence"/>
</dbReference>
<dbReference type="RefSeq" id="WP_057627408.1">
    <property type="nucleotide sequence ID" value="NZ_JADMKS010000003.1"/>
</dbReference>
<protein>
    <submittedName>
        <fullName evidence="3">Site-specific integrase</fullName>
    </submittedName>
</protein>
<evidence type="ECO:0000313" key="3">
    <source>
        <dbReference type="EMBL" id="MBF6636684.1"/>
    </source>
</evidence>
<accession>A0AA40X1G2</accession>
<dbReference type="EMBL" id="JADMKS010000003">
    <property type="protein sequence ID" value="MBF6636684.1"/>
    <property type="molecule type" value="Genomic_DNA"/>
</dbReference>
<dbReference type="InterPro" id="IPR013762">
    <property type="entry name" value="Integrase-like_cat_sf"/>
</dbReference>
<dbReference type="PROSITE" id="PS51898">
    <property type="entry name" value="TYR_RECOMBINASE"/>
    <property type="match status" value="1"/>
</dbReference>
<dbReference type="InterPro" id="IPR002104">
    <property type="entry name" value="Integrase_catalytic"/>
</dbReference>
<comment type="caution">
    <text evidence="3">The sequence shown here is derived from an EMBL/GenBank/DDBJ whole genome shotgun (WGS) entry which is preliminary data.</text>
</comment>
<dbReference type="InterPro" id="IPR011010">
    <property type="entry name" value="DNA_brk_join_enz"/>
</dbReference>
<name>A0AA40X1G2_9GAMM</name>
<evidence type="ECO:0000256" key="1">
    <source>
        <dbReference type="ARBA" id="ARBA00023172"/>
    </source>
</evidence>